<accession>A0A0K6G8G3</accession>
<dbReference type="PANTHER" id="PTHR47293:SF15">
    <property type="entry name" value="JACALIN-RELATED LECTIN 19"/>
    <property type="match status" value="1"/>
</dbReference>
<dbReference type="SUPFAM" id="SSF51101">
    <property type="entry name" value="Mannose-binding lectins"/>
    <property type="match status" value="2"/>
</dbReference>
<gene>
    <name evidence="2" type="ORF">RSOLAG22IIIB_05710</name>
</gene>
<name>A0A0K6G8G3_9AGAM</name>
<sequence>MMYPNPGQSRIIDKFPFLSGVLLDPITGPFTMSRPVAALRHPDTEKITEMNESVTEDIYSQNELDARYTGLGWPSPNRLPSKPGDVSTLGVQPTLGTETWASRRFMVQRVTINLSPEDLRPVEAFVEAVEAALGQEDNVSQIRALQKVFATWGEVIPLNMVAGASLAATGTLNGTAFPNSSSASNQPVGERSYNLSDIVDQRLGTVRNFAKRLETRVQGGSSEVLLNEGYEAWLNSVAENPASWRVIKVYRVVPITDILGDKLRARVEQLFTNSLVYRSPSVGSPHGYGFEGVTNGLRTIEKITVWFSDTRIRDISIRYVGGLEVGPYSFAISHPEPPSDTLVFASGEYVTDMFVWHHTDGWIAGIQFIKSSLEFSPIYGIRDRESITTHPPVLVSGNGNALLGISGTYTSDNICQLKAIWRTDVTMRPQRQTQTSFTGSNYGIVFNDLQYLADPATSRIAQITARAEGGLANLRTTYVSRVGRGLYRFETPPRGWDTGPENTITLDDDEYIIGVRGSHNHHWMHQIQFITNKKEYPPFGTDKGDVTFNMNAPKTIDGKPMMLHYMAGKSQGCVHSILFVWGEMPLGSKGA</sequence>
<dbReference type="InterPro" id="IPR054586">
    <property type="entry name" value="MACPF_1_fungal"/>
</dbReference>
<evidence type="ECO:0000313" key="2">
    <source>
        <dbReference type="EMBL" id="CUA74770.1"/>
    </source>
</evidence>
<feature type="domain" description="Jacalin-type lectin" evidence="1">
    <location>
        <begin position="276"/>
        <end position="423"/>
    </location>
</feature>
<dbReference type="Pfam" id="PF01419">
    <property type="entry name" value="Jacalin"/>
    <property type="match status" value="1"/>
</dbReference>
<dbReference type="EMBL" id="CYGV01001489">
    <property type="protein sequence ID" value="CUA74770.1"/>
    <property type="molecule type" value="Genomic_DNA"/>
</dbReference>
<keyword evidence="3" id="KW-1185">Reference proteome</keyword>
<evidence type="ECO:0000259" key="1">
    <source>
        <dbReference type="PROSITE" id="PS51752"/>
    </source>
</evidence>
<dbReference type="SMART" id="SM00915">
    <property type="entry name" value="Jacalin"/>
    <property type="match status" value="1"/>
</dbReference>
<organism evidence="2 3">
    <name type="scientific">Rhizoctonia solani</name>
    <dbReference type="NCBI Taxonomy" id="456999"/>
    <lineage>
        <taxon>Eukaryota</taxon>
        <taxon>Fungi</taxon>
        <taxon>Dikarya</taxon>
        <taxon>Basidiomycota</taxon>
        <taxon>Agaricomycotina</taxon>
        <taxon>Agaricomycetes</taxon>
        <taxon>Cantharellales</taxon>
        <taxon>Ceratobasidiaceae</taxon>
        <taxon>Rhizoctonia</taxon>
    </lineage>
</organism>
<dbReference type="Pfam" id="PF22693">
    <property type="entry name" value="MACPF_1"/>
    <property type="match status" value="1"/>
</dbReference>
<evidence type="ECO:0000313" key="3">
    <source>
        <dbReference type="Proteomes" id="UP000044841"/>
    </source>
</evidence>
<dbReference type="AlphaFoldDB" id="A0A0K6G8G3"/>
<dbReference type="InterPro" id="IPR036404">
    <property type="entry name" value="Jacalin-like_lectin_dom_sf"/>
</dbReference>
<dbReference type="PROSITE" id="PS51752">
    <property type="entry name" value="JACALIN_LECTIN"/>
    <property type="match status" value="1"/>
</dbReference>
<dbReference type="InterPro" id="IPR001229">
    <property type="entry name" value="Jacalin-like_lectin_dom"/>
</dbReference>
<dbReference type="Proteomes" id="UP000044841">
    <property type="component" value="Unassembled WGS sequence"/>
</dbReference>
<reference evidence="2 3" key="1">
    <citation type="submission" date="2015-07" db="EMBL/GenBank/DDBJ databases">
        <authorList>
            <person name="Noorani M."/>
        </authorList>
    </citation>
    <scope>NUCLEOTIDE SEQUENCE [LARGE SCALE GENOMIC DNA]</scope>
    <source>
        <strain evidence="2">BBA 69670</strain>
    </source>
</reference>
<dbReference type="PANTHER" id="PTHR47293">
    <property type="entry name" value="JACALIN-RELATED LECTIN 3"/>
    <property type="match status" value="1"/>
</dbReference>
<protein>
    <recommendedName>
        <fullName evidence="1">Jacalin-type lectin domain-containing protein</fullName>
    </recommendedName>
</protein>
<proteinExistence type="predicted"/>
<dbReference type="Gene3D" id="2.100.10.30">
    <property type="entry name" value="Jacalin-like lectin domain"/>
    <property type="match status" value="2"/>
</dbReference>